<keyword evidence="14" id="KW-0843">Virulence</keyword>
<evidence type="ECO:0000313" key="18">
    <source>
        <dbReference type="Proteomes" id="UP000529795"/>
    </source>
</evidence>
<dbReference type="RefSeq" id="WP_246347161.1">
    <property type="nucleotide sequence ID" value="NZ_JACIEV010000012.1"/>
</dbReference>
<dbReference type="CDD" id="cd00130">
    <property type="entry name" value="PAS"/>
    <property type="match status" value="1"/>
</dbReference>
<dbReference type="SMART" id="SM00911">
    <property type="entry name" value="HWE_HK"/>
    <property type="match status" value="1"/>
</dbReference>
<keyword evidence="10" id="KW-0547">Nucleotide-binding</keyword>
<keyword evidence="13" id="KW-0157">Chromophore</keyword>
<evidence type="ECO:0000256" key="15">
    <source>
        <dbReference type="ARBA" id="ARBA00023170"/>
    </source>
</evidence>
<dbReference type="InterPro" id="IPR000014">
    <property type="entry name" value="PAS"/>
</dbReference>
<keyword evidence="7" id="KW-0288">FMN</keyword>
<name>A0A840FIB9_9SPHN</name>
<protein>
    <recommendedName>
        <fullName evidence="2">histidine kinase</fullName>
        <ecNumber evidence="2">2.7.13.3</ecNumber>
    </recommendedName>
</protein>
<keyword evidence="5" id="KW-0716">Sensory transduction</keyword>
<dbReference type="Gene3D" id="2.10.70.100">
    <property type="match status" value="1"/>
</dbReference>
<dbReference type="InterPro" id="IPR000700">
    <property type="entry name" value="PAS-assoc_C"/>
</dbReference>
<dbReference type="PANTHER" id="PTHR41523">
    <property type="entry name" value="TWO-COMPONENT SYSTEM SENSOR PROTEIN"/>
    <property type="match status" value="1"/>
</dbReference>
<keyword evidence="3" id="KW-0600">Photoreceptor protein</keyword>
<gene>
    <name evidence="17" type="ORF">GGQ80_003367</name>
</gene>
<evidence type="ECO:0000256" key="10">
    <source>
        <dbReference type="ARBA" id="ARBA00022741"/>
    </source>
</evidence>
<evidence type="ECO:0000256" key="4">
    <source>
        <dbReference type="ARBA" id="ARBA00022553"/>
    </source>
</evidence>
<dbReference type="PANTHER" id="PTHR41523:SF7">
    <property type="entry name" value="HISTIDINE KINASE"/>
    <property type="match status" value="1"/>
</dbReference>
<keyword evidence="18" id="KW-1185">Reference proteome</keyword>
<reference evidence="17 18" key="1">
    <citation type="submission" date="2020-08" db="EMBL/GenBank/DDBJ databases">
        <title>Genomic Encyclopedia of Type Strains, Phase IV (KMG-IV): sequencing the most valuable type-strain genomes for metagenomic binning, comparative biology and taxonomic classification.</title>
        <authorList>
            <person name="Goeker M."/>
        </authorList>
    </citation>
    <scope>NUCLEOTIDE SEQUENCE [LARGE SCALE GENOMIC DNA]</scope>
    <source>
        <strain evidence="17 18">YC6723</strain>
    </source>
</reference>
<keyword evidence="12" id="KW-0067">ATP-binding</keyword>
<accession>A0A840FIB9</accession>
<dbReference type="SUPFAM" id="SSF55785">
    <property type="entry name" value="PYP-like sensor domain (PAS domain)"/>
    <property type="match status" value="1"/>
</dbReference>
<evidence type="ECO:0000256" key="9">
    <source>
        <dbReference type="ARBA" id="ARBA00022737"/>
    </source>
</evidence>
<evidence type="ECO:0000256" key="2">
    <source>
        <dbReference type="ARBA" id="ARBA00012438"/>
    </source>
</evidence>
<sequence>MGIHEEPRLGAAEPREGVAAVSASGLEVTVLGNALEDDGELERALVFSGIGCWVLELSTQRLRVTLHCKTIYGRPSADRFEMADMIAAIHPADRSVYNDAVDAAVRNGVCVDLDHRILLPDGSERWVELRGQAIIDQMGSGPILICTVQDITDRKQGDLHRALLASEMNHRVKNSFSLTQAVIHQTVRSAKSIREVATVLDLRLAALAVANDLLVSDVAGTATMVDVVRRALLPFGFGTTDHFQWAGPDVALPARVVASLSLVLHELATNASKFGALSQVGGSVRLVWQMTERKGQMRLSLTWREANGPPVRPPQRTGFGTRLIQRCLGDEIGGFTAIEFRIDGLLFTADLPMHESASTVAGTSLTGEATPFQPPSC</sequence>
<dbReference type="PROSITE" id="PS50113">
    <property type="entry name" value="PAC"/>
    <property type="match status" value="1"/>
</dbReference>
<dbReference type="SMART" id="SM00086">
    <property type="entry name" value="PAC"/>
    <property type="match status" value="1"/>
</dbReference>
<evidence type="ECO:0000256" key="11">
    <source>
        <dbReference type="ARBA" id="ARBA00022777"/>
    </source>
</evidence>
<keyword evidence="15" id="KW-0675">Receptor</keyword>
<evidence type="ECO:0000313" key="17">
    <source>
        <dbReference type="EMBL" id="MBB4155444.1"/>
    </source>
</evidence>
<proteinExistence type="predicted"/>
<dbReference type="NCBIfam" id="TIGR00229">
    <property type="entry name" value="sensory_box"/>
    <property type="match status" value="1"/>
</dbReference>
<dbReference type="GO" id="GO:0005524">
    <property type="term" value="F:ATP binding"/>
    <property type="evidence" value="ECO:0007669"/>
    <property type="project" value="UniProtKB-KW"/>
</dbReference>
<dbReference type="InterPro" id="IPR013655">
    <property type="entry name" value="PAS_fold_3"/>
</dbReference>
<comment type="catalytic activity">
    <reaction evidence="1">
        <text>ATP + protein L-histidine = ADP + protein N-phospho-L-histidine.</text>
        <dbReference type="EC" id="2.7.13.3"/>
    </reaction>
</comment>
<keyword evidence="6" id="KW-0285">Flavoprotein</keyword>
<comment type="caution">
    <text evidence="17">The sequence shown here is derived from an EMBL/GenBank/DDBJ whole genome shotgun (WGS) entry which is preliminary data.</text>
</comment>
<dbReference type="Pfam" id="PF08447">
    <property type="entry name" value="PAS_3"/>
    <property type="match status" value="1"/>
</dbReference>
<evidence type="ECO:0000256" key="12">
    <source>
        <dbReference type="ARBA" id="ARBA00022840"/>
    </source>
</evidence>
<dbReference type="Pfam" id="PF07536">
    <property type="entry name" value="HWE_HK"/>
    <property type="match status" value="1"/>
</dbReference>
<dbReference type="InterPro" id="IPR035965">
    <property type="entry name" value="PAS-like_dom_sf"/>
</dbReference>
<evidence type="ECO:0000256" key="3">
    <source>
        <dbReference type="ARBA" id="ARBA00022543"/>
    </source>
</evidence>
<dbReference type="Gene3D" id="3.30.565.10">
    <property type="entry name" value="Histidine kinase-like ATPase, C-terminal domain"/>
    <property type="match status" value="1"/>
</dbReference>
<dbReference type="InterPro" id="IPR036890">
    <property type="entry name" value="HATPase_C_sf"/>
</dbReference>
<keyword evidence="9" id="KW-0677">Repeat</keyword>
<evidence type="ECO:0000256" key="14">
    <source>
        <dbReference type="ARBA" id="ARBA00023026"/>
    </source>
</evidence>
<dbReference type="Gene3D" id="3.30.450.20">
    <property type="entry name" value="PAS domain"/>
    <property type="match status" value="1"/>
</dbReference>
<keyword evidence="4" id="KW-0597">Phosphoprotein</keyword>
<dbReference type="Proteomes" id="UP000529795">
    <property type="component" value="Unassembled WGS sequence"/>
</dbReference>
<dbReference type="GO" id="GO:0004673">
    <property type="term" value="F:protein histidine kinase activity"/>
    <property type="evidence" value="ECO:0007669"/>
    <property type="project" value="UniProtKB-EC"/>
</dbReference>
<evidence type="ECO:0000256" key="7">
    <source>
        <dbReference type="ARBA" id="ARBA00022643"/>
    </source>
</evidence>
<dbReference type="EC" id="2.7.13.3" evidence="2"/>
<evidence type="ECO:0000256" key="13">
    <source>
        <dbReference type="ARBA" id="ARBA00022991"/>
    </source>
</evidence>
<organism evidence="17 18">
    <name type="scientific">Sphingomonas jinjuensis</name>
    <dbReference type="NCBI Taxonomy" id="535907"/>
    <lineage>
        <taxon>Bacteria</taxon>
        <taxon>Pseudomonadati</taxon>
        <taxon>Pseudomonadota</taxon>
        <taxon>Alphaproteobacteria</taxon>
        <taxon>Sphingomonadales</taxon>
        <taxon>Sphingomonadaceae</taxon>
        <taxon>Sphingomonas</taxon>
    </lineage>
</organism>
<dbReference type="GO" id="GO:0009881">
    <property type="term" value="F:photoreceptor activity"/>
    <property type="evidence" value="ECO:0007669"/>
    <property type="project" value="UniProtKB-KW"/>
</dbReference>
<evidence type="ECO:0000256" key="1">
    <source>
        <dbReference type="ARBA" id="ARBA00000085"/>
    </source>
</evidence>
<dbReference type="InterPro" id="IPR011102">
    <property type="entry name" value="Sig_transdc_His_kinase_HWE"/>
</dbReference>
<feature type="domain" description="PAC" evidence="16">
    <location>
        <begin position="111"/>
        <end position="163"/>
    </location>
</feature>
<evidence type="ECO:0000259" key="16">
    <source>
        <dbReference type="PROSITE" id="PS50113"/>
    </source>
</evidence>
<keyword evidence="11 17" id="KW-0418">Kinase</keyword>
<dbReference type="EMBL" id="JACIEV010000012">
    <property type="protein sequence ID" value="MBB4155444.1"/>
    <property type="molecule type" value="Genomic_DNA"/>
</dbReference>
<evidence type="ECO:0000256" key="8">
    <source>
        <dbReference type="ARBA" id="ARBA00022679"/>
    </source>
</evidence>
<evidence type="ECO:0000256" key="5">
    <source>
        <dbReference type="ARBA" id="ARBA00022606"/>
    </source>
</evidence>
<dbReference type="AlphaFoldDB" id="A0A840FIB9"/>
<dbReference type="InterPro" id="IPR001610">
    <property type="entry name" value="PAC"/>
</dbReference>
<keyword evidence="8" id="KW-0808">Transferase</keyword>
<evidence type="ECO:0000256" key="6">
    <source>
        <dbReference type="ARBA" id="ARBA00022630"/>
    </source>
</evidence>